<feature type="transmembrane region" description="Helical" evidence="1">
    <location>
        <begin position="98"/>
        <end position="118"/>
    </location>
</feature>
<evidence type="ECO:0000313" key="3">
    <source>
        <dbReference type="Proteomes" id="UP000193963"/>
    </source>
</evidence>
<dbReference type="AlphaFoldDB" id="A0A1X6YMM8"/>
<dbReference type="RefSeq" id="WP_085886835.1">
    <property type="nucleotide sequence ID" value="NZ_FWFN01000002.1"/>
</dbReference>
<proteinExistence type="predicted"/>
<dbReference type="EMBL" id="FWFN01000002">
    <property type="protein sequence ID" value="SLN25794.1"/>
    <property type="molecule type" value="Genomic_DNA"/>
</dbReference>
<accession>A0A1X6YMM8</accession>
<evidence type="ECO:0000256" key="1">
    <source>
        <dbReference type="SAM" id="Phobius"/>
    </source>
</evidence>
<gene>
    <name evidence="2" type="ORF">PSM7751_00925</name>
</gene>
<keyword evidence="3" id="KW-1185">Reference proteome</keyword>
<protein>
    <recommendedName>
        <fullName evidence="4">Anti-sigma factor</fullName>
    </recommendedName>
</protein>
<organism evidence="2 3">
    <name type="scientific">Pseudooceanicola marinus</name>
    <dbReference type="NCBI Taxonomy" id="396013"/>
    <lineage>
        <taxon>Bacteria</taxon>
        <taxon>Pseudomonadati</taxon>
        <taxon>Pseudomonadota</taxon>
        <taxon>Alphaproteobacteria</taxon>
        <taxon>Rhodobacterales</taxon>
        <taxon>Paracoccaceae</taxon>
        <taxon>Pseudooceanicola</taxon>
    </lineage>
</organism>
<dbReference type="Proteomes" id="UP000193963">
    <property type="component" value="Unassembled WGS sequence"/>
</dbReference>
<evidence type="ECO:0000313" key="2">
    <source>
        <dbReference type="EMBL" id="SLN25794.1"/>
    </source>
</evidence>
<keyword evidence="1" id="KW-0812">Transmembrane</keyword>
<name>A0A1X6YMM8_9RHOB</name>
<evidence type="ECO:0008006" key="4">
    <source>
        <dbReference type="Google" id="ProtNLM"/>
    </source>
</evidence>
<sequence length="119" mass="13077">MTSDEKTILSAELALGLLQGAEREEVETAVMVDPEMREAHRRWTEHFAGLVLREPGPDPVPGPQVLAGIEATLFGAAEEAEAQGQSWWDWLRAPENRGLVLTVGAAKVALLAWILYLFL</sequence>
<keyword evidence="1" id="KW-1133">Transmembrane helix</keyword>
<reference evidence="2 3" key="1">
    <citation type="submission" date="2017-03" db="EMBL/GenBank/DDBJ databases">
        <authorList>
            <person name="Afonso C.L."/>
            <person name="Miller P.J."/>
            <person name="Scott M.A."/>
            <person name="Spackman E."/>
            <person name="Goraichik I."/>
            <person name="Dimitrov K.M."/>
            <person name="Suarez D.L."/>
            <person name="Swayne D.E."/>
        </authorList>
    </citation>
    <scope>NUCLEOTIDE SEQUENCE [LARGE SCALE GENOMIC DNA]</scope>
    <source>
        <strain evidence="2 3">CECT 7751</strain>
    </source>
</reference>
<keyword evidence="1" id="KW-0472">Membrane</keyword>